<dbReference type="PANTHER" id="PTHR48045">
    <property type="entry name" value="UDP-GLYCOSYLTRANSFERASE 72B1"/>
    <property type="match status" value="1"/>
</dbReference>
<proteinExistence type="predicted"/>
<evidence type="ECO:0000313" key="2">
    <source>
        <dbReference type="Proteomes" id="UP000655225"/>
    </source>
</evidence>
<comment type="caution">
    <text evidence="1">The sequence shown here is derived from an EMBL/GenBank/DDBJ whole genome shotgun (WGS) entry which is preliminary data.</text>
</comment>
<dbReference type="Proteomes" id="UP000655225">
    <property type="component" value="Unassembled WGS sequence"/>
</dbReference>
<sequence length="210" mass="23332">MIKLSPTMPAMNTAHFSWCCFDGKLQEIIFHGMYSNNQTVKDADWLLCNSFFDIEPSAYASSNLLPVDPMLPGTRPGQPVGHLWPEDSTCLQWLDQQPNCSVVYVSIGSFTVFEQSQFNALALGLELSGHPFLSEEEKSGGEFIKKPVIRSTVIKWVAKVSGSRVEKDSADQIYNLDIASGQKGAQQIDDGETDDCLNSENYNLLRSDQN</sequence>
<dbReference type="SUPFAM" id="SSF53756">
    <property type="entry name" value="UDP-Glycosyltransferase/glycogen phosphorylase"/>
    <property type="match status" value="1"/>
</dbReference>
<keyword evidence="2" id="KW-1185">Reference proteome</keyword>
<gene>
    <name evidence="1" type="ORF">HHK36_030135</name>
</gene>
<dbReference type="OrthoDB" id="1935029at2759"/>
<dbReference type="AlphaFoldDB" id="A0A834YAW3"/>
<name>A0A834YAW3_TETSI</name>
<evidence type="ECO:0000313" key="1">
    <source>
        <dbReference type="EMBL" id="KAF8378786.1"/>
    </source>
</evidence>
<reference evidence="1 2" key="1">
    <citation type="submission" date="2020-04" db="EMBL/GenBank/DDBJ databases">
        <title>Plant Genome Project.</title>
        <authorList>
            <person name="Zhang R.-G."/>
        </authorList>
    </citation>
    <scope>NUCLEOTIDE SEQUENCE [LARGE SCALE GENOMIC DNA]</scope>
    <source>
        <strain evidence="1">YNK0</strain>
        <tissue evidence="1">Leaf</tissue>
    </source>
</reference>
<dbReference type="Gene3D" id="3.40.50.2000">
    <property type="entry name" value="Glycogen Phosphorylase B"/>
    <property type="match status" value="2"/>
</dbReference>
<accession>A0A834YAW3</accession>
<dbReference type="PANTHER" id="PTHR48045:SF21">
    <property type="entry name" value="UDP-GLYCOSYLTRANSFERASE 83A1"/>
    <property type="match status" value="1"/>
</dbReference>
<protein>
    <submittedName>
        <fullName evidence="1">Uncharacterized protein</fullName>
    </submittedName>
</protein>
<organism evidence="1 2">
    <name type="scientific">Tetracentron sinense</name>
    <name type="common">Spur-leaf</name>
    <dbReference type="NCBI Taxonomy" id="13715"/>
    <lineage>
        <taxon>Eukaryota</taxon>
        <taxon>Viridiplantae</taxon>
        <taxon>Streptophyta</taxon>
        <taxon>Embryophyta</taxon>
        <taxon>Tracheophyta</taxon>
        <taxon>Spermatophyta</taxon>
        <taxon>Magnoliopsida</taxon>
        <taxon>Trochodendrales</taxon>
        <taxon>Trochodendraceae</taxon>
        <taxon>Tetracentron</taxon>
    </lineage>
</organism>
<dbReference type="EMBL" id="JABCRI010000023">
    <property type="protein sequence ID" value="KAF8378786.1"/>
    <property type="molecule type" value="Genomic_DNA"/>
</dbReference>